<evidence type="ECO:0000256" key="3">
    <source>
        <dbReference type="SAM" id="Phobius"/>
    </source>
</evidence>
<keyword evidence="6" id="KW-1185">Reference proteome</keyword>
<dbReference type="InterPro" id="IPR050248">
    <property type="entry name" value="Polysacc_deacetylase_ArnD"/>
</dbReference>
<dbReference type="Proteomes" id="UP001549104">
    <property type="component" value="Unassembled WGS sequence"/>
</dbReference>
<dbReference type="Gene3D" id="3.20.20.370">
    <property type="entry name" value="Glycoside hydrolase/deacetylase"/>
    <property type="match status" value="1"/>
</dbReference>
<dbReference type="InterPro" id="IPR021729">
    <property type="entry name" value="DUF3298"/>
</dbReference>
<dbReference type="InterPro" id="IPR002509">
    <property type="entry name" value="NODB_dom"/>
</dbReference>
<keyword evidence="3" id="KW-1133">Transmembrane helix</keyword>
<dbReference type="SUPFAM" id="SSF88713">
    <property type="entry name" value="Glycoside hydrolase/deacetylase"/>
    <property type="match status" value="1"/>
</dbReference>
<feature type="domain" description="NodB homology" evidence="4">
    <location>
        <begin position="283"/>
        <end position="457"/>
    </location>
</feature>
<gene>
    <name evidence="5" type="ORF">ABIC55_001321</name>
</gene>
<reference evidence="5 6" key="1">
    <citation type="submission" date="2024-06" db="EMBL/GenBank/DDBJ databases">
        <title>Sorghum-associated microbial communities from plants grown in Nebraska, USA.</title>
        <authorList>
            <person name="Schachtman D."/>
        </authorList>
    </citation>
    <scope>NUCLEOTIDE SEQUENCE [LARGE SCALE GENOMIC DNA]</scope>
    <source>
        <strain evidence="5 6">1288</strain>
    </source>
</reference>
<keyword evidence="2" id="KW-0378">Hydrolase</keyword>
<feature type="transmembrane region" description="Helical" evidence="3">
    <location>
        <begin position="12"/>
        <end position="34"/>
    </location>
</feature>
<dbReference type="Pfam" id="PF11738">
    <property type="entry name" value="DUF3298"/>
    <property type="match status" value="1"/>
</dbReference>
<evidence type="ECO:0000256" key="1">
    <source>
        <dbReference type="ARBA" id="ARBA00022723"/>
    </source>
</evidence>
<organism evidence="5 6">
    <name type="scientific">Sporosarcina psychrophila</name>
    <name type="common">Bacillus psychrophilus</name>
    <dbReference type="NCBI Taxonomy" id="1476"/>
    <lineage>
        <taxon>Bacteria</taxon>
        <taxon>Bacillati</taxon>
        <taxon>Bacillota</taxon>
        <taxon>Bacilli</taxon>
        <taxon>Bacillales</taxon>
        <taxon>Caryophanaceae</taxon>
        <taxon>Sporosarcina</taxon>
    </lineage>
</organism>
<dbReference type="EMBL" id="JBEPME010000001">
    <property type="protein sequence ID" value="MET3656237.1"/>
    <property type="molecule type" value="Genomic_DNA"/>
</dbReference>
<dbReference type="PROSITE" id="PS51677">
    <property type="entry name" value="NODB"/>
    <property type="match status" value="1"/>
</dbReference>
<evidence type="ECO:0000313" key="6">
    <source>
        <dbReference type="Proteomes" id="UP001549104"/>
    </source>
</evidence>
<evidence type="ECO:0000256" key="2">
    <source>
        <dbReference type="ARBA" id="ARBA00022801"/>
    </source>
</evidence>
<dbReference type="Gene3D" id="3.90.640.20">
    <property type="entry name" value="Heat-shock cognate protein, ATPase"/>
    <property type="match status" value="1"/>
</dbReference>
<dbReference type="InterPro" id="IPR011330">
    <property type="entry name" value="Glyco_hydro/deAcase_b/a-brl"/>
</dbReference>
<dbReference type="PANTHER" id="PTHR10587">
    <property type="entry name" value="GLYCOSYL TRANSFERASE-RELATED"/>
    <property type="match status" value="1"/>
</dbReference>
<keyword evidence="3" id="KW-0472">Membrane</keyword>
<keyword evidence="1" id="KW-0479">Metal-binding</keyword>
<dbReference type="PANTHER" id="PTHR10587:SF133">
    <property type="entry name" value="CHITIN DEACETYLASE 1-RELATED"/>
    <property type="match status" value="1"/>
</dbReference>
<comment type="caution">
    <text evidence="5">The sequence shown here is derived from an EMBL/GenBank/DDBJ whole genome shotgun (WGS) entry which is preliminary data.</text>
</comment>
<keyword evidence="3" id="KW-0812">Transmembrane</keyword>
<dbReference type="RefSeq" id="WP_354312511.1">
    <property type="nucleotide sequence ID" value="NZ_JBEPME010000001.1"/>
</dbReference>
<evidence type="ECO:0000259" key="4">
    <source>
        <dbReference type="PROSITE" id="PS51677"/>
    </source>
</evidence>
<protein>
    <submittedName>
        <fullName evidence="5">Peptidoglycan/xylan/chitin deacetylase (PgdA/CDA1 family)</fullName>
    </submittedName>
</protein>
<dbReference type="Pfam" id="PF01522">
    <property type="entry name" value="Polysacc_deac_1"/>
    <property type="match status" value="1"/>
</dbReference>
<name>A0ABV2K5Z3_SPOPS</name>
<sequence length="463" mass="51816">MKKTHRKCRSFWIDVTFSIVIIALTVSAISLISLTTKKETASLPENNQATTQAPVVVDTTDSNYPDIKIITETSNDLYTPFSIQYPQSLHSPFNKAIASYIKDAKQGYLTKHNGSKLKRKMNISLEILSQRSGSYSFVLTDSRTTGKPNGQTRIRSFHLNPETGGSFTISDVLGLDSKHLKILSTLVREAIYNDPLIADYLFPEEVHIQTEPIWANFDNFAITDESLIFYFDEYELAAGKVGPPVVVIPLSDINNILSEEFQSVIEGTDENTITKEEHDNGIKKVALTFDDGPHPIVTMQILKTLNKYDAIATFFMLGNMVENYPEIAKKVHAAGHELGNHTWSHLDLTKLGAEKVWNEIYKTSAIIENVTGQKVTEFRPPYGAVNETVRSQTNLPVILWNVDTLDWKDRDPNRLLANVKSATKDGSTILMHDIHQSTADGLDAVLAYLQSEGYTFVKVSDLK</sequence>
<proteinExistence type="predicted"/>
<accession>A0ABV2K5Z3</accession>
<dbReference type="InterPro" id="IPR037126">
    <property type="entry name" value="PdaC/RsiV-like_sf"/>
</dbReference>
<evidence type="ECO:0000313" key="5">
    <source>
        <dbReference type="EMBL" id="MET3656237.1"/>
    </source>
</evidence>